<protein>
    <submittedName>
        <fullName evidence="1">Uncharacterized protein</fullName>
    </submittedName>
</protein>
<dbReference type="Proteomes" id="UP000593766">
    <property type="component" value="Chromosome"/>
</dbReference>
<dbReference type="AlphaFoldDB" id="A0A7M1UTK8"/>
<dbReference type="GeneID" id="59454947"/>
<accession>A0A7M1UTK8</accession>
<sequence length="139" mass="16598">MLIDRTRRGLIKVREKPEMLKKISLLISEYLTAFYSYNSLIKDKNYYLKPVHIVVRRLPDGGTVKYYYYGRYWYSIQKTSKPSRIKWVYRGKSKPDPSLPDPPANPIEGLVVKQFDDYVELVFPSEELFKRIYDKLVQH</sequence>
<dbReference type="EMBL" id="CP063144">
    <property type="protein sequence ID" value="QOR94174.1"/>
    <property type="molecule type" value="Genomic_DNA"/>
</dbReference>
<evidence type="ECO:0000313" key="2">
    <source>
        <dbReference type="Proteomes" id="UP000593766"/>
    </source>
</evidence>
<dbReference type="OrthoDB" id="46187at2157"/>
<keyword evidence="2" id="KW-1185">Reference proteome</keyword>
<reference evidence="1 2" key="1">
    <citation type="submission" date="2020-10" db="EMBL/GenBank/DDBJ databases">
        <title>Complete genome sequence of Thermosphaera aggregans strain 3507.</title>
        <authorList>
            <person name="Zayulina K.S."/>
            <person name="Elcheninov A.G."/>
            <person name="Toshchakov S.V."/>
            <person name="Kublanov I.V."/>
            <person name="Kochetkova T.V."/>
        </authorList>
    </citation>
    <scope>NUCLEOTIDE SEQUENCE [LARGE SCALE GENOMIC DNA]</scope>
    <source>
        <strain evidence="1 2">3507</strain>
    </source>
</reference>
<dbReference type="KEGG" id="tcs:IMZ38_05975"/>
<dbReference type="RefSeq" id="WP_193435976.1">
    <property type="nucleotide sequence ID" value="NZ_CP063144.1"/>
</dbReference>
<organism evidence="1 2">
    <name type="scientific">Thermosphaera chiliense</name>
    <dbReference type="NCBI Taxonomy" id="3402707"/>
    <lineage>
        <taxon>Archaea</taxon>
        <taxon>Thermoproteota</taxon>
        <taxon>Thermoprotei</taxon>
        <taxon>Desulfurococcales</taxon>
        <taxon>Desulfurococcaceae</taxon>
        <taxon>Thermosphaera</taxon>
    </lineage>
</organism>
<gene>
    <name evidence="1" type="ORF">IMZ38_05975</name>
</gene>
<evidence type="ECO:0000313" key="1">
    <source>
        <dbReference type="EMBL" id="QOR94174.1"/>
    </source>
</evidence>
<name>A0A7M1UTK8_9CREN</name>
<proteinExistence type="predicted"/>